<dbReference type="SUPFAM" id="SSF48452">
    <property type="entry name" value="TPR-like"/>
    <property type="match status" value="1"/>
</dbReference>
<dbReference type="Pfam" id="PF13041">
    <property type="entry name" value="PPR_2"/>
    <property type="match status" value="6"/>
</dbReference>
<dbReference type="Pfam" id="PF01535">
    <property type="entry name" value="PPR"/>
    <property type="match status" value="1"/>
</dbReference>
<dbReference type="PANTHER" id="PTHR24015">
    <property type="entry name" value="OS07G0578800 PROTEIN-RELATED"/>
    <property type="match status" value="1"/>
</dbReference>
<keyword evidence="4" id="KW-1185">Reference proteome</keyword>
<evidence type="ECO:0000256" key="1">
    <source>
        <dbReference type="ARBA" id="ARBA00022737"/>
    </source>
</evidence>
<protein>
    <recommendedName>
        <fullName evidence="5">Pentatricopeptide repeat-containing protein</fullName>
    </recommendedName>
</protein>
<comment type="caution">
    <text evidence="3">The sequence shown here is derived from an EMBL/GenBank/DDBJ whole genome shotgun (WGS) entry which is preliminary data.</text>
</comment>
<dbReference type="FunFam" id="1.25.40.10:FF:000031">
    <property type="entry name" value="Pentatricopeptide repeat-containing protein mitochondrial"/>
    <property type="match status" value="2"/>
</dbReference>
<feature type="repeat" description="PPR" evidence="2">
    <location>
        <begin position="138"/>
        <end position="172"/>
    </location>
</feature>
<dbReference type="InterPro" id="IPR002885">
    <property type="entry name" value="PPR_rpt"/>
</dbReference>
<dbReference type="OMA" id="CMRAIHE"/>
<feature type="repeat" description="PPR" evidence="2">
    <location>
        <begin position="444"/>
        <end position="478"/>
    </location>
</feature>
<feature type="repeat" description="PPR" evidence="2">
    <location>
        <begin position="648"/>
        <end position="682"/>
    </location>
</feature>
<keyword evidence="1" id="KW-0677">Repeat</keyword>
<feature type="repeat" description="PPR" evidence="2">
    <location>
        <begin position="240"/>
        <end position="274"/>
    </location>
</feature>
<dbReference type="FunFam" id="1.25.40.10:FF:000073">
    <property type="entry name" value="Pentatricopeptide repeat-containing protein chloroplastic"/>
    <property type="match status" value="2"/>
</dbReference>
<proteinExistence type="predicted"/>
<accession>A0A8T2TMK0</accession>
<reference evidence="3" key="1">
    <citation type="submission" date="2021-08" db="EMBL/GenBank/DDBJ databases">
        <title>WGS assembly of Ceratopteris richardii.</title>
        <authorList>
            <person name="Marchant D.B."/>
            <person name="Chen G."/>
            <person name="Jenkins J."/>
            <person name="Shu S."/>
            <person name="Leebens-Mack J."/>
            <person name="Grimwood J."/>
            <person name="Schmutz J."/>
            <person name="Soltis P."/>
            <person name="Soltis D."/>
            <person name="Chen Z.-H."/>
        </authorList>
    </citation>
    <scope>NUCLEOTIDE SEQUENCE</scope>
    <source>
        <strain evidence="3">Whitten #5841</strain>
        <tissue evidence="3">Leaf</tissue>
    </source>
</reference>
<evidence type="ECO:0000313" key="4">
    <source>
        <dbReference type="Proteomes" id="UP000825935"/>
    </source>
</evidence>
<dbReference type="Gene3D" id="1.25.40.10">
    <property type="entry name" value="Tetratricopeptide repeat domain"/>
    <property type="match status" value="7"/>
</dbReference>
<dbReference type="EMBL" id="CM035418">
    <property type="protein sequence ID" value="KAH7421808.1"/>
    <property type="molecule type" value="Genomic_DNA"/>
</dbReference>
<name>A0A8T2TMK0_CERRI</name>
<feature type="repeat" description="PPR" evidence="2">
    <location>
        <begin position="719"/>
        <end position="753"/>
    </location>
</feature>
<dbReference type="InterPro" id="IPR011990">
    <property type="entry name" value="TPR-like_helical_dom_sf"/>
</dbReference>
<evidence type="ECO:0008006" key="5">
    <source>
        <dbReference type="Google" id="ProtNLM"/>
    </source>
</evidence>
<dbReference type="AlphaFoldDB" id="A0A8T2TMK0"/>
<dbReference type="NCBIfam" id="TIGR00756">
    <property type="entry name" value="PPR"/>
    <property type="match status" value="7"/>
</dbReference>
<feature type="repeat" description="PPR" evidence="2">
    <location>
        <begin position="546"/>
        <end position="580"/>
    </location>
</feature>
<dbReference type="InterPro" id="IPR046960">
    <property type="entry name" value="PPR_At4g14850-like_plant"/>
</dbReference>
<feature type="repeat" description="PPR" evidence="2">
    <location>
        <begin position="342"/>
        <end position="376"/>
    </location>
</feature>
<dbReference type="PROSITE" id="PS51375">
    <property type="entry name" value="PPR"/>
    <property type="match status" value="7"/>
</dbReference>
<evidence type="ECO:0000313" key="3">
    <source>
        <dbReference type="EMBL" id="KAH7421809.1"/>
    </source>
</evidence>
<sequence length="818" mass="90335">MHITSPRPAVEQKLFMMVAQLKQQISSPDLNQYFTEHSVSISYFKYSSRQSERHKKRGNLISENNGKTLVCNDNGVPFVSLLSACAKKKDLQSGILVHDDIVKKGLLEILSDGLATMFAKCGEVSKAKELLELHGCKNVVPWTALIAEYSRQGKAYNALYCFEQMRLLGVPPDTVSFASVLRACGILKALQNGEEIHNEIARQGLLGCDIVLGNALIDMYAKCGVLEKAQQVLQELPVRNVVSWNCLITGYVQLEQGRQALLCYDDMLRDGIPPDVVTFTCLLKACSYLKEIDKGEKIHSEIDRLHLLRKSVMLGTALVDMYAKCGALAKANSVLLGLPSRNVVTWNALITGYVQYGHGKEAMICFKEMQQEGFEPGPVTLNCILKACHLAEDLDKGMQIHQQIIKQGLLRNNPMLGNALVDMYAKCSVLSKAHQVLEELPSRDVVTWNALVEGFIQQGQNEQALKCFYQMQLEGISSDAVSFASALKACGMLGAMAKGEEIHEKITNNGLLASDCMLGNALVDMYVKCDALSKAQQVLEELPSRNVITWSTLIAGFVEAGEGEEALKCFQQMQNEGLSPDAVTFACILKACGSIGAIDKGEQIHYEITKNGLLGSNVILGNALIDMYVKCGALSKAHKVLMELCSRNVVSWSSLIAGYAQRGEYEQAIDCFNQMQQDNIYPDAITISCVLSACRHLGLVEEGHKLFENMSTKYGIRQDLDHYTSIIDLFGHAGRLDQAVRVIQKMPSQDHYAVWMALLGGCQKWSDLKLGRWAFEKAVQVDRHITSAYTLMANMYATAGMQHNAKEIEALKIANEAL</sequence>
<dbReference type="Proteomes" id="UP000825935">
    <property type="component" value="Chromosome 13"/>
</dbReference>
<dbReference type="GO" id="GO:0003729">
    <property type="term" value="F:mRNA binding"/>
    <property type="evidence" value="ECO:0007669"/>
    <property type="project" value="UniProtKB-ARBA"/>
</dbReference>
<organism evidence="3 4">
    <name type="scientific">Ceratopteris richardii</name>
    <name type="common">Triangle waterfern</name>
    <dbReference type="NCBI Taxonomy" id="49495"/>
    <lineage>
        <taxon>Eukaryota</taxon>
        <taxon>Viridiplantae</taxon>
        <taxon>Streptophyta</taxon>
        <taxon>Embryophyta</taxon>
        <taxon>Tracheophyta</taxon>
        <taxon>Polypodiopsida</taxon>
        <taxon>Polypodiidae</taxon>
        <taxon>Polypodiales</taxon>
        <taxon>Pteridineae</taxon>
        <taxon>Pteridaceae</taxon>
        <taxon>Parkerioideae</taxon>
        <taxon>Ceratopteris</taxon>
    </lineage>
</organism>
<evidence type="ECO:0000256" key="2">
    <source>
        <dbReference type="PROSITE-ProRule" id="PRU00708"/>
    </source>
</evidence>
<dbReference type="GO" id="GO:0009451">
    <property type="term" value="P:RNA modification"/>
    <property type="evidence" value="ECO:0007669"/>
    <property type="project" value="InterPro"/>
</dbReference>
<dbReference type="FunFam" id="1.25.40.10:FF:000090">
    <property type="entry name" value="Pentatricopeptide repeat-containing protein, chloroplastic"/>
    <property type="match status" value="1"/>
</dbReference>
<gene>
    <name evidence="3" type="ORF">KP509_13G076800</name>
</gene>
<dbReference type="PANTHER" id="PTHR24015:SF548">
    <property type="entry name" value="OS08G0340900 PROTEIN"/>
    <property type="match status" value="1"/>
</dbReference>
<dbReference type="EMBL" id="CM035418">
    <property type="protein sequence ID" value="KAH7421809.1"/>
    <property type="molecule type" value="Genomic_DNA"/>
</dbReference>